<feature type="compositionally biased region" description="Acidic residues" evidence="1">
    <location>
        <begin position="405"/>
        <end position="431"/>
    </location>
</feature>
<feature type="compositionally biased region" description="Polar residues" evidence="1">
    <location>
        <begin position="764"/>
        <end position="782"/>
    </location>
</feature>
<feature type="compositionally biased region" description="Low complexity" evidence="1">
    <location>
        <begin position="443"/>
        <end position="469"/>
    </location>
</feature>
<evidence type="ECO:0000256" key="1">
    <source>
        <dbReference type="SAM" id="MobiDB-lite"/>
    </source>
</evidence>
<protein>
    <submittedName>
        <fullName evidence="2">Uncharacterized protein</fullName>
    </submittedName>
</protein>
<sequence length="984" mass="109349">MGQDNKSPTSTAQVKLEEQPTNSLKRKTPPGDDENSPATTAVVVVEEEINSTEGDAQEQDEFRDEPRGSHTPPTPVHPQSDGEYDAGAVSCQTCKKKISFRDEATGEFSLKLWNQHREACARHLSNGNGSPPARFPQNHPRHLMSPNINLYSSSHPDSNDIFPVLMANPHPPTKRRRAKRTEEERIAYLRSDPYVADFEAYRVLCGSCNKWIRLRPNSTYCSIPWDAHRKSCLSKKISNKNTYALDERNSLFSKDPDVRKFDAERVLCAVCDQWIAINPEDHLEAVQKWLSHRVDCAKRAGGAAIMSGLEGSPPLHIIRRSVPPFSSHLMSGRNPTHRHLSPPSTAPYRSTQYSHNPYVHSLSRRNISPSGGRESLGRHRRTTDGGSNIKIESRESKEKIGNGEDQLDADADADADPDADADADGDPESDLEANHIRVDLPTSHPSQHVAPSSSSSSVAPADPSAPSVDGNSQAEPIIYSPAAGIFPPGPAHESRRRNAEQRAATLRSDELIKHVEPNRVFCSLCEKWVQLRQDSSYCAYPWYQHKGKCMARYQRRAQKAAEIEEIKKRRAMGSSRSRSMHTVGPHDPQRYALPPPYPPRPYHLHHPSTSHHHPHYAHVGPSHGMHPHSSRVNRGHHRGEDEELAYFSGSEPRHGSEDDEIINVRFKYRGLSASISDERSQSPDSVVSVEEEQDREYENAEYPRLRRTQSLQQNEGAEPDADADADGDADVDELANGEAPRGDCNGAKVKCMDVKEENGETQRKQVSSASQSQPPTSNGRPSSSRHRAIMPREAVPSRHRIEIGQDQNRRNQRGFPVPVPIQPGRPPHHLVANGGAGPYRSSHQQQREREYSNQDVGDHAYPHGSRVSRDRTHRAHRGQQQQSRSDGPYGSGALSSPASGSGRGVLADLDSPAGRKHFVSHSIAYLFQTTYDCSPCSADELSISALVAYLNAAMPMDKHEDFDTSEVVSSWTGTPRYLLADLEL</sequence>
<feature type="compositionally biased region" description="Basic residues" evidence="1">
    <location>
        <begin position="602"/>
        <end position="616"/>
    </location>
</feature>
<name>A0A6A4H918_9AGAR</name>
<keyword evidence="3" id="KW-1185">Reference proteome</keyword>
<dbReference type="Proteomes" id="UP000799118">
    <property type="component" value="Unassembled WGS sequence"/>
</dbReference>
<evidence type="ECO:0000313" key="3">
    <source>
        <dbReference type="Proteomes" id="UP000799118"/>
    </source>
</evidence>
<feature type="region of interest" description="Disordered" evidence="1">
    <location>
        <begin position="569"/>
        <end position="637"/>
    </location>
</feature>
<evidence type="ECO:0000313" key="2">
    <source>
        <dbReference type="EMBL" id="KAE9394749.1"/>
    </source>
</evidence>
<accession>A0A6A4H918</accession>
<proteinExistence type="predicted"/>
<organism evidence="2 3">
    <name type="scientific">Gymnopus androsaceus JB14</name>
    <dbReference type="NCBI Taxonomy" id="1447944"/>
    <lineage>
        <taxon>Eukaryota</taxon>
        <taxon>Fungi</taxon>
        <taxon>Dikarya</taxon>
        <taxon>Basidiomycota</taxon>
        <taxon>Agaricomycotina</taxon>
        <taxon>Agaricomycetes</taxon>
        <taxon>Agaricomycetidae</taxon>
        <taxon>Agaricales</taxon>
        <taxon>Marasmiineae</taxon>
        <taxon>Omphalotaceae</taxon>
        <taxon>Gymnopus</taxon>
    </lineage>
</organism>
<dbReference type="OrthoDB" id="3270344at2759"/>
<feature type="compositionally biased region" description="Basic and acidic residues" evidence="1">
    <location>
        <begin position="795"/>
        <end position="809"/>
    </location>
</feature>
<feature type="compositionally biased region" description="Basic and acidic residues" evidence="1">
    <location>
        <begin position="845"/>
        <end position="861"/>
    </location>
</feature>
<dbReference type="EMBL" id="ML769544">
    <property type="protein sequence ID" value="KAE9394749.1"/>
    <property type="molecule type" value="Genomic_DNA"/>
</dbReference>
<gene>
    <name evidence="2" type="ORF">BT96DRAFT_978383</name>
</gene>
<feature type="compositionally biased region" description="Basic and acidic residues" evidence="1">
    <location>
        <begin position="391"/>
        <end position="402"/>
    </location>
</feature>
<feature type="region of interest" description="Disordered" evidence="1">
    <location>
        <begin position="1"/>
        <end position="85"/>
    </location>
</feature>
<feature type="compositionally biased region" description="Acidic residues" evidence="1">
    <location>
        <begin position="717"/>
        <end position="735"/>
    </location>
</feature>
<feature type="compositionally biased region" description="Basic and acidic residues" evidence="1">
    <location>
        <begin position="750"/>
        <end position="763"/>
    </location>
</feature>
<feature type="region of interest" description="Disordered" evidence="1">
    <location>
        <begin position="326"/>
        <end position="502"/>
    </location>
</feature>
<feature type="compositionally biased region" description="Basic residues" evidence="1">
    <location>
        <begin position="625"/>
        <end position="637"/>
    </location>
</feature>
<feature type="region of interest" description="Disordered" evidence="1">
    <location>
        <begin position="675"/>
        <end position="907"/>
    </location>
</feature>
<feature type="compositionally biased region" description="Acidic residues" evidence="1">
    <location>
        <begin position="45"/>
        <end position="63"/>
    </location>
</feature>
<reference evidence="2" key="1">
    <citation type="journal article" date="2019" name="Environ. Microbiol.">
        <title>Fungal ecological strategies reflected in gene transcription - a case study of two litter decomposers.</title>
        <authorList>
            <person name="Barbi F."/>
            <person name="Kohler A."/>
            <person name="Barry K."/>
            <person name="Baskaran P."/>
            <person name="Daum C."/>
            <person name="Fauchery L."/>
            <person name="Ihrmark K."/>
            <person name="Kuo A."/>
            <person name="LaButti K."/>
            <person name="Lipzen A."/>
            <person name="Morin E."/>
            <person name="Grigoriev I.V."/>
            <person name="Henrissat B."/>
            <person name="Lindahl B."/>
            <person name="Martin F."/>
        </authorList>
    </citation>
    <scope>NUCLEOTIDE SEQUENCE</scope>
    <source>
        <strain evidence="2">JB14</strain>
    </source>
</reference>
<dbReference type="AlphaFoldDB" id="A0A6A4H918"/>
<feature type="compositionally biased region" description="Low complexity" evidence="1">
    <location>
        <begin position="887"/>
        <end position="900"/>
    </location>
</feature>
<feature type="compositionally biased region" description="Polar residues" evidence="1">
    <location>
        <begin position="1"/>
        <end position="23"/>
    </location>
</feature>